<protein>
    <recommendedName>
        <fullName evidence="4">DUF3592 domain-containing protein</fullName>
    </recommendedName>
</protein>
<proteinExistence type="predicted"/>
<sequence>MYRASRPISLKTRISIIRQYPLLLIFTAASVMLSVAFFLLYSTIFAIVERGEPTPDYDKIEAEGVTAEGAIIDIDTKTNVTINNEHPSVIAYSYSRDGELMHDTFTTLDPDRVDLLTIGDAITVRYLGNASMIEGLEPFEFPFNIIIWIVATPFAIAAVVLVIILLVRTRKIVSLHKYGEIKDATVISITPTGLALARQLEIYYQYTTRLGPVLGKSLSSDHALQFEHKSGDTIKVFVSPKDESQSCVVPRGEIQNPPELFSK</sequence>
<keyword evidence="3" id="KW-1185">Reference proteome</keyword>
<dbReference type="AlphaFoldDB" id="A0AAP2GVN7"/>
<dbReference type="EMBL" id="JAHESE010000030">
    <property type="protein sequence ID" value="MBT1711163.1"/>
    <property type="molecule type" value="Genomic_DNA"/>
</dbReference>
<dbReference type="RefSeq" id="WP_254086739.1">
    <property type="nucleotide sequence ID" value="NZ_JAHESE010000030.1"/>
</dbReference>
<evidence type="ECO:0000256" key="1">
    <source>
        <dbReference type="SAM" id="Phobius"/>
    </source>
</evidence>
<evidence type="ECO:0000313" key="3">
    <source>
        <dbReference type="Proteomes" id="UP001319080"/>
    </source>
</evidence>
<keyword evidence="1" id="KW-0472">Membrane</keyword>
<comment type="caution">
    <text evidence="2">The sequence shown here is derived from an EMBL/GenBank/DDBJ whole genome shotgun (WGS) entry which is preliminary data.</text>
</comment>
<dbReference type="Proteomes" id="UP001319080">
    <property type="component" value="Unassembled WGS sequence"/>
</dbReference>
<accession>A0AAP2GVN7</accession>
<gene>
    <name evidence="2" type="ORF">KK062_23165</name>
</gene>
<feature type="transmembrane region" description="Helical" evidence="1">
    <location>
        <begin position="21"/>
        <end position="48"/>
    </location>
</feature>
<evidence type="ECO:0008006" key="4">
    <source>
        <dbReference type="Google" id="ProtNLM"/>
    </source>
</evidence>
<organism evidence="2 3">
    <name type="scientific">Dawidia cretensis</name>
    <dbReference type="NCBI Taxonomy" id="2782350"/>
    <lineage>
        <taxon>Bacteria</taxon>
        <taxon>Pseudomonadati</taxon>
        <taxon>Bacteroidota</taxon>
        <taxon>Cytophagia</taxon>
        <taxon>Cytophagales</taxon>
        <taxon>Chryseotaleaceae</taxon>
        <taxon>Dawidia</taxon>
    </lineage>
</organism>
<keyword evidence="1" id="KW-0812">Transmembrane</keyword>
<feature type="transmembrane region" description="Helical" evidence="1">
    <location>
        <begin position="145"/>
        <end position="167"/>
    </location>
</feature>
<name>A0AAP2GVN7_9BACT</name>
<evidence type="ECO:0000313" key="2">
    <source>
        <dbReference type="EMBL" id="MBT1711163.1"/>
    </source>
</evidence>
<reference evidence="2 3" key="1">
    <citation type="submission" date="2021-05" db="EMBL/GenBank/DDBJ databases">
        <title>A Polyphasic approach of four new species of the genus Ohtaekwangia: Ohtaekwangia histidinii sp. nov., Ohtaekwangia cretensis sp. nov., Ohtaekwangia indiensis sp. nov., Ohtaekwangia reichenbachii sp. nov. from diverse environment.</title>
        <authorList>
            <person name="Octaviana S."/>
        </authorList>
    </citation>
    <scope>NUCLEOTIDE SEQUENCE [LARGE SCALE GENOMIC DNA]</scope>
    <source>
        <strain evidence="2 3">PWU5</strain>
    </source>
</reference>
<keyword evidence="1" id="KW-1133">Transmembrane helix</keyword>